<keyword evidence="10" id="KW-1185">Reference proteome</keyword>
<evidence type="ECO:0000256" key="7">
    <source>
        <dbReference type="HAMAP-Rule" id="MF_01374"/>
    </source>
</evidence>
<protein>
    <recommendedName>
        <fullName evidence="7">Hydroxyacylglutathione hydrolase</fullName>
        <ecNumber evidence="7">3.1.2.6</ecNumber>
    </recommendedName>
    <alternativeName>
        <fullName evidence="7">Glyoxalase II</fullName>
        <shortName evidence="7">Glx II</shortName>
    </alternativeName>
</protein>
<feature type="domain" description="Metallo-beta-lactamase" evidence="8">
    <location>
        <begin position="21"/>
        <end position="180"/>
    </location>
</feature>
<dbReference type="InterPro" id="IPR001279">
    <property type="entry name" value="Metallo-B-lactamas"/>
</dbReference>
<evidence type="ECO:0000256" key="2">
    <source>
        <dbReference type="ARBA" id="ARBA00004963"/>
    </source>
</evidence>
<dbReference type="GO" id="GO:0004416">
    <property type="term" value="F:hydroxyacylglutathione hydrolase activity"/>
    <property type="evidence" value="ECO:0007669"/>
    <property type="project" value="UniProtKB-UniRule"/>
</dbReference>
<dbReference type="InterPro" id="IPR017782">
    <property type="entry name" value="Hydroxyacylglutathione_Hdrlase"/>
</dbReference>
<dbReference type="EC" id="3.1.2.6" evidence="7"/>
<reference evidence="9 10" key="1">
    <citation type="submission" date="2020-08" db="EMBL/GenBank/DDBJ databases">
        <title>Paraeoetvoesia sp. YC-7-48 draft genome sequence.</title>
        <authorList>
            <person name="Yao L."/>
        </authorList>
    </citation>
    <scope>NUCLEOTIDE SEQUENCE [LARGE SCALE GENOMIC DNA]</scope>
    <source>
        <strain evidence="10">YC-7-48</strain>
    </source>
</reference>
<dbReference type="Pfam" id="PF16123">
    <property type="entry name" value="HAGH_C"/>
    <property type="match status" value="1"/>
</dbReference>
<evidence type="ECO:0000256" key="1">
    <source>
        <dbReference type="ARBA" id="ARBA00001623"/>
    </source>
</evidence>
<dbReference type="EMBL" id="JACJUU010000004">
    <property type="protein sequence ID" value="MBC2769645.1"/>
    <property type="molecule type" value="Genomic_DNA"/>
</dbReference>
<dbReference type="Gene3D" id="3.60.15.10">
    <property type="entry name" value="Ribonuclease Z/Hydroxyacylglutathione hydrolase-like"/>
    <property type="match status" value="1"/>
</dbReference>
<keyword evidence="6 7" id="KW-0862">Zinc</keyword>
<comment type="pathway">
    <text evidence="2 7">Secondary metabolite metabolism; methylglyoxal degradation; (R)-lactate from methylglyoxal: step 2/2.</text>
</comment>
<name>A0A842HS17_9BURK</name>
<dbReference type="Pfam" id="PF00753">
    <property type="entry name" value="Lactamase_B"/>
    <property type="match status" value="1"/>
</dbReference>
<dbReference type="UniPathway" id="UPA00619">
    <property type="reaction ID" value="UER00676"/>
</dbReference>
<dbReference type="RefSeq" id="WP_185779373.1">
    <property type="nucleotide sequence ID" value="NZ_JACJUU010000004.1"/>
</dbReference>
<dbReference type="InterPro" id="IPR050110">
    <property type="entry name" value="Glyoxalase_II_hydrolase"/>
</dbReference>
<feature type="binding site" evidence="7">
    <location>
        <position position="120"/>
    </location>
    <ligand>
        <name>Zn(2+)</name>
        <dbReference type="ChEBI" id="CHEBI:29105"/>
        <label>1</label>
    </ligand>
</feature>
<organism evidence="9 10">
    <name type="scientific">Pusillimonas minor</name>
    <dbReference type="NCBI Taxonomy" id="2697024"/>
    <lineage>
        <taxon>Bacteria</taxon>
        <taxon>Pseudomonadati</taxon>
        <taxon>Pseudomonadota</taxon>
        <taxon>Betaproteobacteria</taxon>
        <taxon>Burkholderiales</taxon>
        <taxon>Alcaligenaceae</taxon>
        <taxon>Pusillimonas</taxon>
    </lineage>
</organism>
<dbReference type="GO" id="GO:0019243">
    <property type="term" value="P:methylglyoxal catabolic process to D-lactate via S-lactoyl-glutathione"/>
    <property type="evidence" value="ECO:0007669"/>
    <property type="project" value="UniProtKB-UniRule"/>
</dbReference>
<sequence length="268" mass="28988">MVNTTQDPKTTRLVPVPAFSDNYIWLIRKGNHAVVVDPGDAAPVLEQLQAHNLVLDAILVTHHHPDHVGGVLALKEKTGATVYGPIGEKLPVCDHGLKETDEVGLDHLGLTLSVLDIPGHTAGHIAYFGYLDDDQPVVFCGDTLFAAGCGRLFEGTPADMVNSLGKLQALPLNTLVCCAHEYTLSNLRWALAVEPANPMLKKRWESAQQARSQGLPTLPSTISLELETNPFMRPLQSAVIEAAQNHAGKPLSSAVAVFACLREWKNNF</sequence>
<dbReference type="CDD" id="cd07723">
    <property type="entry name" value="hydroxyacylglutathione_hydrolase_MBL-fold"/>
    <property type="match status" value="1"/>
</dbReference>
<dbReference type="InterPro" id="IPR032282">
    <property type="entry name" value="HAGH_C"/>
</dbReference>
<dbReference type="InterPro" id="IPR036866">
    <property type="entry name" value="RibonucZ/Hydroxyglut_hydro"/>
</dbReference>
<proteinExistence type="inferred from homology"/>
<evidence type="ECO:0000259" key="8">
    <source>
        <dbReference type="SMART" id="SM00849"/>
    </source>
</evidence>
<feature type="binding site" evidence="7">
    <location>
        <position position="142"/>
    </location>
    <ligand>
        <name>Zn(2+)</name>
        <dbReference type="ChEBI" id="CHEBI:29105"/>
        <label>1</label>
    </ligand>
</feature>
<comment type="catalytic activity">
    <reaction evidence="1 7">
        <text>an S-(2-hydroxyacyl)glutathione + H2O = a 2-hydroxy carboxylate + glutathione + H(+)</text>
        <dbReference type="Rhea" id="RHEA:21864"/>
        <dbReference type="ChEBI" id="CHEBI:15377"/>
        <dbReference type="ChEBI" id="CHEBI:15378"/>
        <dbReference type="ChEBI" id="CHEBI:57925"/>
        <dbReference type="ChEBI" id="CHEBI:58896"/>
        <dbReference type="ChEBI" id="CHEBI:71261"/>
        <dbReference type="EC" id="3.1.2.6"/>
    </reaction>
</comment>
<comment type="similarity">
    <text evidence="3 7">Belongs to the metallo-beta-lactamase superfamily. Glyoxalase II family.</text>
</comment>
<feature type="binding site" evidence="7">
    <location>
        <position position="180"/>
    </location>
    <ligand>
        <name>Zn(2+)</name>
        <dbReference type="ChEBI" id="CHEBI:29105"/>
        <label>2</label>
    </ligand>
</feature>
<feature type="binding site" evidence="7">
    <location>
        <position position="62"/>
    </location>
    <ligand>
        <name>Zn(2+)</name>
        <dbReference type="ChEBI" id="CHEBI:29105"/>
        <label>1</label>
    </ligand>
</feature>
<keyword evidence="5 7" id="KW-0378">Hydrolase</keyword>
<feature type="binding site" evidence="7">
    <location>
        <position position="142"/>
    </location>
    <ligand>
        <name>Zn(2+)</name>
        <dbReference type="ChEBI" id="CHEBI:29105"/>
        <label>2</label>
    </ligand>
</feature>
<comment type="function">
    <text evidence="7">Thiolesterase that catalyzes the hydrolysis of S-D-lactoyl-glutathione to form glutathione and D-lactic acid.</text>
</comment>
<dbReference type="SMART" id="SM00849">
    <property type="entry name" value="Lactamase_B"/>
    <property type="match status" value="1"/>
</dbReference>
<dbReference type="GO" id="GO:0046872">
    <property type="term" value="F:metal ion binding"/>
    <property type="evidence" value="ECO:0007669"/>
    <property type="project" value="UniProtKB-KW"/>
</dbReference>
<accession>A0A842HS17</accession>
<dbReference type="PIRSF" id="PIRSF005457">
    <property type="entry name" value="Glx"/>
    <property type="match status" value="1"/>
</dbReference>
<evidence type="ECO:0000313" key="9">
    <source>
        <dbReference type="EMBL" id="MBC2769645.1"/>
    </source>
</evidence>
<comment type="cofactor">
    <cofactor evidence="7">
        <name>Zn(2+)</name>
        <dbReference type="ChEBI" id="CHEBI:29105"/>
    </cofactor>
    <text evidence="7">Binds 2 Zn(2+) ions per subunit.</text>
</comment>
<evidence type="ECO:0000313" key="10">
    <source>
        <dbReference type="Proteomes" id="UP000545386"/>
    </source>
</evidence>
<dbReference type="PANTHER" id="PTHR43705:SF1">
    <property type="entry name" value="HYDROXYACYLGLUTATHIONE HYDROLASE GLOB"/>
    <property type="match status" value="1"/>
</dbReference>
<gene>
    <name evidence="7 9" type="primary">gloB</name>
    <name evidence="9" type="ORF">GTU67_06920</name>
</gene>
<dbReference type="PANTHER" id="PTHR43705">
    <property type="entry name" value="HYDROXYACYLGLUTATHIONE HYDROLASE"/>
    <property type="match status" value="1"/>
</dbReference>
<feature type="binding site" evidence="7">
    <location>
        <position position="67"/>
    </location>
    <ligand>
        <name>Zn(2+)</name>
        <dbReference type="ChEBI" id="CHEBI:29105"/>
        <label>2</label>
    </ligand>
</feature>
<evidence type="ECO:0000256" key="5">
    <source>
        <dbReference type="ARBA" id="ARBA00022801"/>
    </source>
</evidence>
<dbReference type="NCBIfam" id="TIGR03413">
    <property type="entry name" value="GSH_gloB"/>
    <property type="match status" value="1"/>
</dbReference>
<dbReference type="HAMAP" id="MF_01374">
    <property type="entry name" value="Glyoxalase_2"/>
    <property type="match status" value="1"/>
</dbReference>
<evidence type="ECO:0000256" key="3">
    <source>
        <dbReference type="ARBA" id="ARBA00006759"/>
    </source>
</evidence>
<dbReference type="Proteomes" id="UP000545386">
    <property type="component" value="Unassembled WGS sequence"/>
</dbReference>
<evidence type="ECO:0000256" key="4">
    <source>
        <dbReference type="ARBA" id="ARBA00022723"/>
    </source>
</evidence>
<keyword evidence="4 7" id="KW-0479">Metal-binding</keyword>
<comment type="caution">
    <text evidence="9">The sequence shown here is derived from an EMBL/GenBank/DDBJ whole genome shotgun (WGS) entry which is preliminary data.</text>
</comment>
<feature type="binding site" evidence="7">
    <location>
        <position position="64"/>
    </location>
    <ligand>
        <name>Zn(2+)</name>
        <dbReference type="ChEBI" id="CHEBI:29105"/>
        <label>1</label>
    </ligand>
</feature>
<dbReference type="SUPFAM" id="SSF56281">
    <property type="entry name" value="Metallo-hydrolase/oxidoreductase"/>
    <property type="match status" value="1"/>
</dbReference>
<dbReference type="AlphaFoldDB" id="A0A842HS17"/>
<feature type="binding site" evidence="7">
    <location>
        <position position="66"/>
    </location>
    <ligand>
        <name>Zn(2+)</name>
        <dbReference type="ChEBI" id="CHEBI:29105"/>
        <label>2</label>
    </ligand>
</feature>
<evidence type="ECO:0000256" key="6">
    <source>
        <dbReference type="ARBA" id="ARBA00022833"/>
    </source>
</evidence>
<comment type="subunit">
    <text evidence="7">Monomer.</text>
</comment>
<dbReference type="InterPro" id="IPR035680">
    <property type="entry name" value="Clx_II_MBL"/>
</dbReference>